<dbReference type="Proteomes" id="UP000231932">
    <property type="component" value="Chromosome"/>
</dbReference>
<evidence type="ECO:0000313" key="2">
    <source>
        <dbReference type="Proteomes" id="UP000231932"/>
    </source>
</evidence>
<name>A0A2K8N2T7_9BACL</name>
<dbReference type="RefSeq" id="WP_100666666.1">
    <property type="nucleotide sequence ID" value="NZ_CP024955.1"/>
</dbReference>
<evidence type="ECO:0000313" key="1">
    <source>
        <dbReference type="EMBL" id="ATY83829.1"/>
    </source>
</evidence>
<gene>
    <name evidence="1" type="ORF">CVV65_01625</name>
</gene>
<dbReference type="EMBL" id="CP024955">
    <property type="protein sequence ID" value="ATY83829.1"/>
    <property type="molecule type" value="Genomic_DNA"/>
</dbReference>
<dbReference type="OrthoDB" id="2973257at2"/>
<proteinExistence type="predicted"/>
<keyword evidence="2" id="KW-1185">Reference proteome</keyword>
<protein>
    <submittedName>
        <fullName evidence="1">Uncharacterized protein</fullName>
    </submittedName>
</protein>
<dbReference type="AlphaFoldDB" id="A0A2K8N2T7"/>
<dbReference type="KEGG" id="kyr:CVV65_01625"/>
<reference evidence="2" key="1">
    <citation type="submission" date="2017-11" db="EMBL/GenBank/DDBJ databases">
        <title>Complete Genome Sequence of Kyrpidia sp. Strain EA-1, a thermophilic, hydrogen-oxidizing Bacterium, isolated from the Azores.</title>
        <authorList>
            <person name="Reiner J.E."/>
            <person name="Lapp C.J."/>
            <person name="Bunk B."/>
            <person name="Gescher J."/>
        </authorList>
    </citation>
    <scope>NUCLEOTIDE SEQUENCE [LARGE SCALE GENOMIC DNA]</scope>
    <source>
        <strain evidence="2">EA-1</strain>
    </source>
</reference>
<organism evidence="1 2">
    <name type="scientific">Kyrpidia spormannii</name>
    <dbReference type="NCBI Taxonomy" id="2055160"/>
    <lineage>
        <taxon>Bacteria</taxon>
        <taxon>Bacillati</taxon>
        <taxon>Bacillota</taxon>
        <taxon>Bacilli</taxon>
        <taxon>Bacillales</taxon>
        <taxon>Alicyclobacillaceae</taxon>
        <taxon>Kyrpidia</taxon>
    </lineage>
</organism>
<sequence length="149" mass="17316">MDENKVRFNMYIDSDLDDGLTALAETTKLSKNSLISLAIAKLLMEFNLIQHTEKINRFDVIKRTDYCDLLKQAKLKVGDTVSAIERIYVHQTQQDEIRFAYYKMNKNDNERLILRPLDINEDELLVLMVDAAKKGVFTADFTRRLKALL</sequence>
<accession>A0A2K8N2T7</accession>